<dbReference type="InterPro" id="IPR045425">
    <property type="entry name" value="DUF6508"/>
</dbReference>
<dbReference type="Proteomes" id="UP000663844">
    <property type="component" value="Unassembled WGS sequence"/>
</dbReference>
<dbReference type="Pfam" id="PF20118">
    <property type="entry name" value="DUF6508"/>
    <property type="match status" value="1"/>
</dbReference>
<accession>A0A814Y253</accession>
<protein>
    <submittedName>
        <fullName evidence="1">Uncharacterized protein</fullName>
    </submittedName>
</protein>
<proteinExistence type="predicted"/>
<dbReference type="EMBL" id="CAJOAY010002775">
    <property type="protein sequence ID" value="CAF3978793.1"/>
    <property type="molecule type" value="Genomic_DNA"/>
</dbReference>
<evidence type="ECO:0000313" key="1">
    <source>
        <dbReference type="EMBL" id="CAF1223588.1"/>
    </source>
</evidence>
<evidence type="ECO:0000313" key="4">
    <source>
        <dbReference type="Proteomes" id="UP000663845"/>
    </source>
</evidence>
<dbReference type="EMBL" id="CAJNOG010000403">
    <property type="protein sequence ID" value="CAF1223588.1"/>
    <property type="molecule type" value="Genomic_DNA"/>
</dbReference>
<evidence type="ECO:0000313" key="3">
    <source>
        <dbReference type="EMBL" id="CAF4001297.1"/>
    </source>
</evidence>
<evidence type="ECO:0000313" key="2">
    <source>
        <dbReference type="EMBL" id="CAF3978793.1"/>
    </source>
</evidence>
<dbReference type="Proteomes" id="UP000663881">
    <property type="component" value="Unassembled WGS sequence"/>
</dbReference>
<sequence>METNNNVDDIPTSEQVKNLLKYLDILYPEGKPILPEYNSPTGSTFYEDEVYKFITLLTTDDWKTVYNAIETHRIMGDPEKIRNATWHEIKSIFSSCRYGERICTGYFGGAIKSGLIQRVLLRVKELAQQ</sequence>
<dbReference type="Proteomes" id="UP000663845">
    <property type="component" value="Unassembled WGS sequence"/>
</dbReference>
<reference evidence="1" key="1">
    <citation type="submission" date="2021-02" db="EMBL/GenBank/DDBJ databases">
        <authorList>
            <person name="Nowell W R."/>
        </authorList>
    </citation>
    <scope>NUCLEOTIDE SEQUENCE</scope>
</reference>
<gene>
    <name evidence="1" type="ORF">JYZ213_LOCUS28142</name>
    <name evidence="2" type="ORF">OKA104_LOCUS28536</name>
    <name evidence="3" type="ORF">OXD698_LOCUS29537</name>
</gene>
<dbReference type="AlphaFoldDB" id="A0A814Y253"/>
<organism evidence="1 4">
    <name type="scientific">Adineta steineri</name>
    <dbReference type="NCBI Taxonomy" id="433720"/>
    <lineage>
        <taxon>Eukaryota</taxon>
        <taxon>Metazoa</taxon>
        <taxon>Spiralia</taxon>
        <taxon>Gnathifera</taxon>
        <taxon>Rotifera</taxon>
        <taxon>Eurotatoria</taxon>
        <taxon>Bdelloidea</taxon>
        <taxon>Adinetida</taxon>
        <taxon>Adinetidae</taxon>
        <taxon>Adineta</taxon>
    </lineage>
</organism>
<comment type="caution">
    <text evidence="1">The sequence shown here is derived from an EMBL/GenBank/DDBJ whole genome shotgun (WGS) entry which is preliminary data.</text>
</comment>
<name>A0A814Y253_9BILA</name>
<dbReference type="EMBL" id="CAJOAZ010003337">
    <property type="protein sequence ID" value="CAF4001297.1"/>
    <property type="molecule type" value="Genomic_DNA"/>
</dbReference>